<reference evidence="2 3" key="1">
    <citation type="submission" date="2023-12" db="EMBL/GenBank/DDBJ databases">
        <title>Baltic Sea Cyanobacteria.</title>
        <authorList>
            <person name="Delbaje E."/>
            <person name="Fewer D.P."/>
            <person name="Shishido T.K."/>
        </authorList>
    </citation>
    <scope>NUCLEOTIDE SEQUENCE [LARGE SCALE GENOMIC DNA]</scope>
    <source>
        <strain evidence="2 3">UHCC-0300</strain>
    </source>
</reference>
<dbReference type="Proteomes" id="UP001302120">
    <property type="component" value="Unassembled WGS sequence"/>
</dbReference>
<feature type="coiled-coil region" evidence="1">
    <location>
        <begin position="37"/>
        <end position="64"/>
    </location>
</feature>
<dbReference type="EMBL" id="JAYGHG010000001">
    <property type="protein sequence ID" value="MEA5579757.1"/>
    <property type="molecule type" value="Genomic_DNA"/>
</dbReference>
<protein>
    <recommendedName>
        <fullName evidence="4">Coiled coil domain-containing protein</fullName>
    </recommendedName>
</protein>
<comment type="caution">
    <text evidence="2">The sequence shown here is derived from an EMBL/GenBank/DDBJ whole genome shotgun (WGS) entry which is preliminary data.</text>
</comment>
<proteinExistence type="predicted"/>
<accession>A0ABU5U8B7</accession>
<organism evidence="2 3">
    <name type="scientific">Nodularia harveyana UHCC-0300</name>
    <dbReference type="NCBI Taxonomy" id="2974287"/>
    <lineage>
        <taxon>Bacteria</taxon>
        <taxon>Bacillati</taxon>
        <taxon>Cyanobacteriota</taxon>
        <taxon>Cyanophyceae</taxon>
        <taxon>Nostocales</taxon>
        <taxon>Nodulariaceae</taxon>
        <taxon>Nodularia</taxon>
    </lineage>
</organism>
<evidence type="ECO:0000313" key="3">
    <source>
        <dbReference type="Proteomes" id="UP001302120"/>
    </source>
</evidence>
<dbReference type="SUPFAM" id="SSF58113">
    <property type="entry name" value="Apolipoprotein A-I"/>
    <property type="match status" value="1"/>
</dbReference>
<evidence type="ECO:0000256" key="1">
    <source>
        <dbReference type="SAM" id="Coils"/>
    </source>
</evidence>
<keyword evidence="1" id="KW-0175">Coiled coil</keyword>
<dbReference type="RefSeq" id="WP_323194105.1">
    <property type="nucleotide sequence ID" value="NZ_JAYGHG010000001.1"/>
</dbReference>
<evidence type="ECO:0000313" key="2">
    <source>
        <dbReference type="EMBL" id="MEA5579757.1"/>
    </source>
</evidence>
<gene>
    <name evidence="2" type="ORF">VB620_00200</name>
</gene>
<evidence type="ECO:0008006" key="4">
    <source>
        <dbReference type="Google" id="ProtNLM"/>
    </source>
</evidence>
<sequence length="95" mass="10571">MEDKKAYQDSMEAKFRELGVKIDDLQVKAEKAGTDAKAGLNQQIEDLKTKRNAMQQKLKDLKSSSDEAWGSMQTGLKSAWDELSSAVEDAASKFK</sequence>
<dbReference type="Gene3D" id="1.20.120.20">
    <property type="entry name" value="Apolipoprotein"/>
    <property type="match status" value="1"/>
</dbReference>
<name>A0ABU5U8B7_9CYAN</name>
<keyword evidence="3" id="KW-1185">Reference proteome</keyword>